<keyword evidence="1" id="KW-0812">Transmembrane</keyword>
<feature type="transmembrane region" description="Helical" evidence="1">
    <location>
        <begin position="42"/>
        <end position="63"/>
    </location>
</feature>
<comment type="caution">
    <text evidence="2">The sequence shown here is derived from an EMBL/GenBank/DDBJ whole genome shotgun (WGS) entry which is preliminary data.</text>
</comment>
<evidence type="ECO:0000256" key="1">
    <source>
        <dbReference type="SAM" id="Phobius"/>
    </source>
</evidence>
<dbReference type="EMBL" id="JAUDFV010000167">
    <property type="protein sequence ID" value="KAL2712155.1"/>
    <property type="molecule type" value="Genomic_DNA"/>
</dbReference>
<dbReference type="Proteomes" id="UP001607302">
    <property type="component" value="Unassembled WGS sequence"/>
</dbReference>
<keyword evidence="1" id="KW-0472">Membrane</keyword>
<keyword evidence="3" id="KW-1185">Reference proteome</keyword>
<reference evidence="2 3" key="1">
    <citation type="journal article" date="2024" name="Ann. Entomol. Soc. Am.">
        <title>Genomic analyses of the southern and eastern yellowjacket wasps (Hymenoptera: Vespidae) reveal evolutionary signatures of social life.</title>
        <authorList>
            <person name="Catto M.A."/>
            <person name="Caine P.B."/>
            <person name="Orr S.E."/>
            <person name="Hunt B.G."/>
            <person name="Goodisman M.A.D."/>
        </authorList>
    </citation>
    <scope>NUCLEOTIDE SEQUENCE [LARGE SCALE GENOMIC DNA]</scope>
    <source>
        <strain evidence="2">233</strain>
        <tissue evidence="2">Head and thorax</tissue>
    </source>
</reference>
<gene>
    <name evidence="2" type="ORF">V1478_018390</name>
</gene>
<dbReference type="AlphaFoldDB" id="A0ABD1ZUW7"/>
<organism evidence="2 3">
    <name type="scientific">Vespula squamosa</name>
    <name type="common">Southern yellow jacket</name>
    <name type="synonym">Wasp</name>
    <dbReference type="NCBI Taxonomy" id="30214"/>
    <lineage>
        <taxon>Eukaryota</taxon>
        <taxon>Metazoa</taxon>
        <taxon>Ecdysozoa</taxon>
        <taxon>Arthropoda</taxon>
        <taxon>Hexapoda</taxon>
        <taxon>Insecta</taxon>
        <taxon>Pterygota</taxon>
        <taxon>Neoptera</taxon>
        <taxon>Endopterygota</taxon>
        <taxon>Hymenoptera</taxon>
        <taxon>Apocrita</taxon>
        <taxon>Aculeata</taxon>
        <taxon>Vespoidea</taxon>
        <taxon>Vespidae</taxon>
        <taxon>Vespinae</taxon>
        <taxon>Vespula</taxon>
    </lineage>
</organism>
<protein>
    <submittedName>
        <fullName evidence="2">Uncharacterized protein</fullName>
    </submittedName>
</protein>
<sequence>MIVANLAPCTAAEPAPTSNISHSTGVLKIGIKTRSNKRVLPCIYVAAAIAAAAAAAAVAAASWKGEVVKDRTYETNDTKEEEEKRCQRYSMIAIETDARKINHTRISVRGYWKERSHGSNLSGGTFEERHYRN</sequence>
<accession>A0ABD1ZUW7</accession>
<proteinExistence type="predicted"/>
<evidence type="ECO:0000313" key="3">
    <source>
        <dbReference type="Proteomes" id="UP001607302"/>
    </source>
</evidence>
<name>A0ABD1ZUW7_VESSQ</name>
<evidence type="ECO:0000313" key="2">
    <source>
        <dbReference type="EMBL" id="KAL2712155.1"/>
    </source>
</evidence>
<keyword evidence="1" id="KW-1133">Transmembrane helix</keyword>